<dbReference type="EMBL" id="JANPWB010000010">
    <property type="protein sequence ID" value="KAJ1142352.1"/>
    <property type="molecule type" value="Genomic_DNA"/>
</dbReference>
<organism evidence="1 2">
    <name type="scientific">Pleurodeles waltl</name>
    <name type="common">Iberian ribbed newt</name>
    <dbReference type="NCBI Taxonomy" id="8319"/>
    <lineage>
        <taxon>Eukaryota</taxon>
        <taxon>Metazoa</taxon>
        <taxon>Chordata</taxon>
        <taxon>Craniata</taxon>
        <taxon>Vertebrata</taxon>
        <taxon>Euteleostomi</taxon>
        <taxon>Amphibia</taxon>
        <taxon>Batrachia</taxon>
        <taxon>Caudata</taxon>
        <taxon>Salamandroidea</taxon>
        <taxon>Salamandridae</taxon>
        <taxon>Pleurodelinae</taxon>
        <taxon>Pleurodeles</taxon>
    </lineage>
</organism>
<proteinExistence type="predicted"/>
<evidence type="ECO:0000313" key="1">
    <source>
        <dbReference type="EMBL" id="KAJ1142352.1"/>
    </source>
</evidence>
<name>A0AAV7QSF5_PLEWA</name>
<dbReference type="Proteomes" id="UP001066276">
    <property type="component" value="Chromosome 6"/>
</dbReference>
<comment type="caution">
    <text evidence="1">The sequence shown here is derived from an EMBL/GenBank/DDBJ whole genome shotgun (WGS) entry which is preliminary data.</text>
</comment>
<keyword evidence="2" id="KW-1185">Reference proteome</keyword>
<protein>
    <submittedName>
        <fullName evidence="1">Uncharacterized protein</fullName>
    </submittedName>
</protein>
<gene>
    <name evidence="1" type="ORF">NDU88_008678</name>
</gene>
<sequence length="117" mass="12997">MAHHSCGGLSLISVEHYALSLHLSQLSYFLPGTVDPPQWVQIERDLLHSWQGLDLLYGAGDARIRAAHPVVQAMVKSWQGVYRLFDVDTHLHEDAPLLCNVRLRIGARCWNGGNGAT</sequence>
<accession>A0AAV7QSF5</accession>
<reference evidence="1" key="1">
    <citation type="journal article" date="2022" name="bioRxiv">
        <title>Sequencing and chromosome-scale assembly of the giantPleurodeles waltlgenome.</title>
        <authorList>
            <person name="Brown T."/>
            <person name="Elewa A."/>
            <person name="Iarovenko S."/>
            <person name="Subramanian E."/>
            <person name="Araus A.J."/>
            <person name="Petzold A."/>
            <person name="Susuki M."/>
            <person name="Suzuki K.-i.T."/>
            <person name="Hayashi T."/>
            <person name="Toyoda A."/>
            <person name="Oliveira C."/>
            <person name="Osipova E."/>
            <person name="Leigh N.D."/>
            <person name="Simon A."/>
            <person name="Yun M.H."/>
        </authorList>
    </citation>
    <scope>NUCLEOTIDE SEQUENCE</scope>
    <source>
        <strain evidence="1">20211129_DDA</strain>
        <tissue evidence="1">Liver</tissue>
    </source>
</reference>
<evidence type="ECO:0000313" key="2">
    <source>
        <dbReference type="Proteomes" id="UP001066276"/>
    </source>
</evidence>
<dbReference type="AlphaFoldDB" id="A0AAV7QSF5"/>